<feature type="coiled-coil region" evidence="1">
    <location>
        <begin position="461"/>
        <end position="541"/>
    </location>
</feature>
<feature type="region of interest" description="Disordered" evidence="2">
    <location>
        <begin position="1"/>
        <end position="73"/>
    </location>
</feature>
<dbReference type="EMBL" id="JAHDYR010000034">
    <property type="protein sequence ID" value="KAG9392684.1"/>
    <property type="molecule type" value="Genomic_DNA"/>
</dbReference>
<feature type="compositionally biased region" description="Low complexity" evidence="2">
    <location>
        <begin position="57"/>
        <end position="68"/>
    </location>
</feature>
<feature type="coiled-coil region" evidence="1">
    <location>
        <begin position="200"/>
        <end position="227"/>
    </location>
</feature>
<keyword evidence="1" id="KW-0175">Coiled coil</keyword>
<reference evidence="3" key="1">
    <citation type="submission" date="2021-05" db="EMBL/GenBank/DDBJ databases">
        <title>A free-living protist that lacks canonical eukaryotic 1 DNA replication and segregation systems.</title>
        <authorList>
            <person name="Salas-Leiva D.E."/>
            <person name="Tromer E.C."/>
            <person name="Curtis B.A."/>
            <person name="Jerlstrom-Hultqvist J."/>
            <person name="Kolisko M."/>
            <person name="Yi Z."/>
            <person name="Salas-Leiva J.S."/>
            <person name="Gallot-Lavallee L."/>
            <person name="Kops G.J.P.L."/>
            <person name="Archibald J.M."/>
            <person name="Simpson A.G.B."/>
            <person name="Roger A.J."/>
        </authorList>
    </citation>
    <scope>NUCLEOTIDE SEQUENCE</scope>
    <source>
        <strain evidence="3">BICM</strain>
    </source>
</reference>
<name>A0A8J6B498_9EUKA</name>
<dbReference type="Proteomes" id="UP000717585">
    <property type="component" value="Unassembled WGS sequence"/>
</dbReference>
<feature type="region of interest" description="Disordered" evidence="2">
    <location>
        <begin position="85"/>
        <end position="115"/>
    </location>
</feature>
<proteinExistence type="predicted"/>
<comment type="caution">
    <text evidence="3">The sequence shown here is derived from an EMBL/GenBank/DDBJ whole genome shotgun (WGS) entry which is preliminary data.</text>
</comment>
<evidence type="ECO:0000256" key="1">
    <source>
        <dbReference type="SAM" id="Coils"/>
    </source>
</evidence>
<feature type="coiled-coil region" evidence="1">
    <location>
        <begin position="652"/>
        <end position="743"/>
    </location>
</feature>
<evidence type="ECO:0000313" key="4">
    <source>
        <dbReference type="Proteomes" id="UP000717585"/>
    </source>
</evidence>
<dbReference type="AlphaFoldDB" id="A0A8J6B498"/>
<protein>
    <submittedName>
        <fullName evidence="3">Chromosome partition protein Smc</fullName>
    </submittedName>
</protein>
<feature type="region of interest" description="Disordered" evidence="2">
    <location>
        <begin position="425"/>
        <end position="461"/>
    </location>
</feature>
<accession>A0A8J6B498</accession>
<keyword evidence="4" id="KW-1185">Reference proteome</keyword>
<evidence type="ECO:0000313" key="3">
    <source>
        <dbReference type="EMBL" id="KAG9392684.1"/>
    </source>
</evidence>
<organism evidence="3 4">
    <name type="scientific">Carpediemonas membranifera</name>
    <dbReference type="NCBI Taxonomy" id="201153"/>
    <lineage>
        <taxon>Eukaryota</taxon>
        <taxon>Metamonada</taxon>
        <taxon>Carpediemonas-like organisms</taxon>
        <taxon>Carpediemonas</taxon>
    </lineage>
</organism>
<gene>
    <name evidence="3" type="ORF">J8273_5942</name>
</gene>
<sequence length="750" mass="82809">MDLNALLGNPGFSSDVGPTPVPSSDPGQAMEAHDQYGGHTDLNDSVQQSPANVAVRPSSAYSAPMASPGRLTRSALTPADLGEVMNVSHTPEPSPRIPTTPAGVVSPRTRRSRVSDLQRQREHLAEQLDEVETQLHSIAPESDTSKMSALVESNAALQAEISTLKRKVGEAECKVEQSSSALHASRLNFDEERSGFRSESDALRSEIASLRSRLETEARRNSDLLQRTVTLNRAVEASQAAVDVHGVEVAEKDALIEKLFGILAKQREETLIARREADMKMNDLRAAFSTGRAGEIAGLVRALERVRAAIASSSAGLTQPELQQSVDATVASLRQTVDGLRAEGSEQSRLVCELTNALREVQAELAEYKDGRPLLERDALIGSLKAVIVEHEKREASLMGGKDAAEEKAKALAAREAMLQETVATLKARPVERPQPRSRPKNPQKKEPTPAPVDTAAEEKYRRQRETFERLRDDNARLRARLTKLQRGYDALKAEHEQASVKVSRFQKVAEERVGTIRRLEADLKAQSAKLERAYKKMEEIQPDHDKTLELKSKVALLESELGDTRMQSTRRVEDSASLEAENKRLRDSLALTETELRRREAFIPSFGGMKEVQALNSRIVDEASTMGSAIDGLHARVREEQERYAALAIEHAQCETRIRKADEAVKAAEAKVRAAQDKVKEAEGRAQKALGHVVELSRGRDLQKAQQSQVYSNAAGRLEEENARLKDLLQRKDKILLNLRNEMMLRGDG</sequence>
<evidence type="ECO:0000256" key="2">
    <source>
        <dbReference type="SAM" id="MobiDB-lite"/>
    </source>
</evidence>